<dbReference type="InterPro" id="IPR001828">
    <property type="entry name" value="ANF_lig-bd_rcpt"/>
</dbReference>
<dbReference type="SUPFAM" id="SSF53822">
    <property type="entry name" value="Periplasmic binding protein-like I"/>
    <property type="match status" value="1"/>
</dbReference>
<keyword evidence="4 5" id="KW-0472">Membrane</keyword>
<keyword evidence="2 5" id="KW-0812">Transmembrane</keyword>
<organism evidence="7 8">
    <name type="scientific">Hypsibius exemplaris</name>
    <name type="common">Freshwater tardigrade</name>
    <dbReference type="NCBI Taxonomy" id="2072580"/>
    <lineage>
        <taxon>Eukaryota</taxon>
        <taxon>Metazoa</taxon>
        <taxon>Ecdysozoa</taxon>
        <taxon>Tardigrada</taxon>
        <taxon>Eutardigrada</taxon>
        <taxon>Parachela</taxon>
        <taxon>Hypsibioidea</taxon>
        <taxon>Hypsibiidae</taxon>
        <taxon>Hypsibius</taxon>
    </lineage>
</organism>
<proteinExistence type="predicted"/>
<feature type="domain" description="Receptor ligand binding region" evidence="6">
    <location>
        <begin position="51"/>
        <end position="285"/>
    </location>
</feature>
<evidence type="ECO:0000256" key="4">
    <source>
        <dbReference type="ARBA" id="ARBA00023136"/>
    </source>
</evidence>
<dbReference type="Gene3D" id="3.40.50.2300">
    <property type="match status" value="1"/>
</dbReference>
<dbReference type="AlphaFoldDB" id="A0A9X6NIJ2"/>
<dbReference type="GO" id="GO:0016020">
    <property type="term" value="C:membrane"/>
    <property type="evidence" value="ECO:0007669"/>
    <property type="project" value="UniProtKB-SubCell"/>
</dbReference>
<comment type="subcellular location">
    <subcellularLocation>
        <location evidence="1">Membrane</location>
    </subcellularLocation>
</comment>
<protein>
    <recommendedName>
        <fullName evidence="6">Receptor ligand binding region domain-containing protein</fullName>
    </recommendedName>
</protein>
<evidence type="ECO:0000313" key="8">
    <source>
        <dbReference type="Proteomes" id="UP000192578"/>
    </source>
</evidence>
<dbReference type="EMBL" id="MTYJ01000315">
    <property type="protein sequence ID" value="OWA53348.1"/>
    <property type="molecule type" value="Genomic_DNA"/>
</dbReference>
<evidence type="ECO:0000256" key="2">
    <source>
        <dbReference type="ARBA" id="ARBA00022692"/>
    </source>
</evidence>
<dbReference type="Proteomes" id="UP000192578">
    <property type="component" value="Unassembled WGS sequence"/>
</dbReference>
<accession>A0A9X6NIJ2</accession>
<evidence type="ECO:0000256" key="1">
    <source>
        <dbReference type="ARBA" id="ARBA00004370"/>
    </source>
</evidence>
<dbReference type="Pfam" id="PF01094">
    <property type="entry name" value="ANF_receptor"/>
    <property type="match status" value="1"/>
</dbReference>
<reference evidence="8" key="1">
    <citation type="submission" date="2017-01" db="EMBL/GenBank/DDBJ databases">
        <title>Comparative genomics of anhydrobiosis in the tardigrade Hypsibius dujardini.</title>
        <authorList>
            <person name="Yoshida Y."/>
            <person name="Koutsovoulos G."/>
            <person name="Laetsch D."/>
            <person name="Stevens L."/>
            <person name="Kumar S."/>
            <person name="Horikawa D."/>
            <person name="Ishino K."/>
            <person name="Komine S."/>
            <person name="Tomita M."/>
            <person name="Blaxter M."/>
            <person name="Arakawa K."/>
        </authorList>
    </citation>
    <scope>NUCLEOTIDE SEQUENCE [LARGE SCALE GENOMIC DNA]</scope>
    <source>
        <strain evidence="8">Z151</strain>
    </source>
</reference>
<sequence length="511" mass="57174">MFTPFVSFSTATLYIAIRQFVTSSAVIQVEIASPGFVPPGGGNGALAYHGPAIQAAVAECNKIYLGIFHFTLTFAVRGFGEDVNDTSAALDNGADLLANWYWTRRRDPNGISVVISPGSYYFTDVHQLTGHWNIPCISTLSSTRSLYTLQPAPVMVVTSFVTPIVIGQVFAKLLSTFGWTTVFVVIDETSVPVYEGILLSLDLALRLSTSRTKIDLKKHRIASNKLPSFRVLLNQFRNSSRVMVYLGRAEQMRRLMIDAESLNMTKGEFVYICDEPYPFPKSYGIVKWFTADGKDNDMARSAFRSLLVVHPHAALNWSDPAIQSRVAKFRAGSRDLFNITVELFDQVLNETLATHGPVQLFDGAWLSRRFLNRSFNAGTPYDIYIDETGFRRVTLAVAHFTGNDSIREDFLLQSSINRLGLEVLRNISDSWPGGNWPPPNEPFCGYTNSNPDCRKSSALWYGGLAGILMSFIMLNLAVVFWIKKRLDRTRSMEIAWKLKSADLVFSDDRDD</sequence>
<keyword evidence="8" id="KW-1185">Reference proteome</keyword>
<evidence type="ECO:0000256" key="5">
    <source>
        <dbReference type="SAM" id="Phobius"/>
    </source>
</evidence>
<dbReference type="InterPro" id="IPR028082">
    <property type="entry name" value="Peripla_BP_I"/>
</dbReference>
<dbReference type="OrthoDB" id="10693768at2759"/>
<name>A0A9X6NIJ2_HYPEX</name>
<evidence type="ECO:0000256" key="3">
    <source>
        <dbReference type="ARBA" id="ARBA00022989"/>
    </source>
</evidence>
<keyword evidence="3 5" id="KW-1133">Transmembrane helix</keyword>
<feature type="transmembrane region" description="Helical" evidence="5">
    <location>
        <begin position="458"/>
        <end position="482"/>
    </location>
</feature>
<gene>
    <name evidence="7" type="ORF">BV898_17781</name>
</gene>
<evidence type="ECO:0000259" key="6">
    <source>
        <dbReference type="Pfam" id="PF01094"/>
    </source>
</evidence>
<comment type="caution">
    <text evidence="7">The sequence shown here is derived from an EMBL/GenBank/DDBJ whole genome shotgun (WGS) entry which is preliminary data.</text>
</comment>
<evidence type="ECO:0000313" key="7">
    <source>
        <dbReference type="EMBL" id="OWA53348.1"/>
    </source>
</evidence>